<reference evidence="2 3" key="1">
    <citation type="submission" date="2018-07" db="EMBL/GenBank/DDBJ databases">
        <title>Genome guided investigation of antibiotics producing actinomycetales strain isolated from a Macau mangrove ecosystem.</title>
        <authorList>
            <person name="Hu D."/>
        </authorList>
    </citation>
    <scope>NUCLEOTIDE SEQUENCE [LARGE SCALE GENOMIC DNA]</scope>
    <source>
        <strain evidence="2 3">2297</strain>
    </source>
</reference>
<organism evidence="2 3">
    <name type="scientific">Streptomyces parvulus</name>
    <dbReference type="NCBI Taxonomy" id="146923"/>
    <lineage>
        <taxon>Bacteria</taxon>
        <taxon>Bacillati</taxon>
        <taxon>Actinomycetota</taxon>
        <taxon>Actinomycetes</taxon>
        <taxon>Kitasatosporales</taxon>
        <taxon>Streptomycetaceae</taxon>
        <taxon>Streptomyces</taxon>
    </lineage>
</organism>
<feature type="compositionally biased region" description="Pro residues" evidence="1">
    <location>
        <begin position="9"/>
        <end position="21"/>
    </location>
</feature>
<name>A0A369V391_9ACTN</name>
<evidence type="ECO:0000256" key="1">
    <source>
        <dbReference type="SAM" id="MobiDB-lite"/>
    </source>
</evidence>
<dbReference type="EMBL" id="QQBH01000013">
    <property type="protein sequence ID" value="RDD87251.1"/>
    <property type="molecule type" value="Genomic_DNA"/>
</dbReference>
<evidence type="ECO:0000313" key="3">
    <source>
        <dbReference type="Proteomes" id="UP000253742"/>
    </source>
</evidence>
<dbReference type="AlphaFoldDB" id="A0A369V391"/>
<proteinExistence type="predicted"/>
<protein>
    <submittedName>
        <fullName evidence="2">Uncharacterized protein</fullName>
    </submittedName>
</protein>
<sequence>MGVTGAAAPEPPLRPGRPRPQTPDGLSLPSGALRPTSGRAPLDRDAGRRGDRRRRAAGLERDRALR</sequence>
<feature type="compositionally biased region" description="Basic and acidic residues" evidence="1">
    <location>
        <begin position="57"/>
        <end position="66"/>
    </location>
</feature>
<feature type="region of interest" description="Disordered" evidence="1">
    <location>
        <begin position="1"/>
        <end position="66"/>
    </location>
</feature>
<accession>A0A369V391</accession>
<dbReference type="Proteomes" id="UP000253742">
    <property type="component" value="Unassembled WGS sequence"/>
</dbReference>
<evidence type="ECO:0000313" key="2">
    <source>
        <dbReference type="EMBL" id="RDD87251.1"/>
    </source>
</evidence>
<gene>
    <name evidence="2" type="ORF">DVZ84_20770</name>
</gene>
<comment type="caution">
    <text evidence="2">The sequence shown here is derived from an EMBL/GenBank/DDBJ whole genome shotgun (WGS) entry which is preliminary data.</text>
</comment>